<dbReference type="InterPro" id="IPR018490">
    <property type="entry name" value="cNMP-bd_dom_sf"/>
</dbReference>
<dbReference type="InterPro" id="IPR036388">
    <property type="entry name" value="WH-like_DNA-bd_sf"/>
</dbReference>
<reference evidence="6 7" key="1">
    <citation type="journal article" date="2010" name="J. Bacteriol.">
        <title>Complete genome sequence of "Candidatus Puniceispirillum marinum" IMCC1322, a representative of the SAR116 clade in the Alphaproteobacteria.</title>
        <authorList>
            <person name="Oh H.M."/>
            <person name="Kwon K.K."/>
            <person name="Kang I."/>
            <person name="Kang S.G."/>
            <person name="Lee J.H."/>
            <person name="Kim S.J."/>
            <person name="Cho J.C."/>
        </authorList>
    </citation>
    <scope>NUCLEOTIDE SEQUENCE [LARGE SCALE GENOMIC DNA]</scope>
    <source>
        <strain evidence="6 7">IMCC1322</strain>
    </source>
</reference>
<dbReference type="Proteomes" id="UP000007460">
    <property type="component" value="Chromosome"/>
</dbReference>
<dbReference type="OrthoDB" id="190787at2"/>
<gene>
    <name evidence="6" type="ordered locus">SAR116_0606</name>
</gene>
<dbReference type="SMART" id="SM00100">
    <property type="entry name" value="cNMP"/>
    <property type="match status" value="1"/>
</dbReference>
<dbReference type="AlphaFoldDB" id="D5BRF2"/>
<sequence>MTNLETETWFPPLLFAKGKPQLFQGLDKSALQDILSHSVVKEYEGGKMLVQQGDDVWCIFILLEGHLRTFRSGKEGDEVTLRMLDQGESCMAATVFMGGNSPFAVEVTAKSRILEISATFVKNLVLKDSQFSINMLKTLATHYESAIDQVDNISIKTPFQRIGHYLLQKHIEQGANSMSFELSFKKATIASHLGMTPETFSRALKKIRKMGITVDGNKIRMSDAFALCHFCDLEIAKNCSQAGKENCPHCHF</sequence>
<dbReference type="InterPro" id="IPR012318">
    <property type="entry name" value="HTH_CRP"/>
</dbReference>
<feature type="domain" description="HTH crp-type" evidence="5">
    <location>
        <begin position="156"/>
        <end position="225"/>
    </location>
</feature>
<keyword evidence="1" id="KW-0805">Transcription regulation</keyword>
<name>D5BRF2_PUNMI</name>
<evidence type="ECO:0000313" key="6">
    <source>
        <dbReference type="EMBL" id="ADE38849.1"/>
    </source>
</evidence>
<evidence type="ECO:0000259" key="4">
    <source>
        <dbReference type="PROSITE" id="PS50042"/>
    </source>
</evidence>
<dbReference type="InterPro" id="IPR050397">
    <property type="entry name" value="Env_Response_Regulators"/>
</dbReference>
<dbReference type="GO" id="GO:0003700">
    <property type="term" value="F:DNA-binding transcription factor activity"/>
    <property type="evidence" value="ECO:0007669"/>
    <property type="project" value="TreeGrafter"/>
</dbReference>
<dbReference type="STRING" id="488538.SAR116_0606"/>
<dbReference type="PANTHER" id="PTHR24567:SF26">
    <property type="entry name" value="REGULATORY PROTEIN YEIL"/>
    <property type="match status" value="1"/>
</dbReference>
<evidence type="ECO:0000256" key="2">
    <source>
        <dbReference type="ARBA" id="ARBA00023125"/>
    </source>
</evidence>
<dbReference type="SUPFAM" id="SSF51206">
    <property type="entry name" value="cAMP-binding domain-like"/>
    <property type="match status" value="1"/>
</dbReference>
<evidence type="ECO:0000256" key="3">
    <source>
        <dbReference type="ARBA" id="ARBA00023163"/>
    </source>
</evidence>
<dbReference type="PROSITE" id="PS51063">
    <property type="entry name" value="HTH_CRP_2"/>
    <property type="match status" value="1"/>
</dbReference>
<dbReference type="Pfam" id="PF13545">
    <property type="entry name" value="HTH_Crp_2"/>
    <property type="match status" value="1"/>
</dbReference>
<evidence type="ECO:0000313" key="7">
    <source>
        <dbReference type="Proteomes" id="UP000007460"/>
    </source>
</evidence>
<dbReference type="HOGENOM" id="CLU_075053_4_0_5"/>
<keyword evidence="7" id="KW-1185">Reference proteome</keyword>
<dbReference type="eggNOG" id="COG0664">
    <property type="taxonomic scope" value="Bacteria"/>
</dbReference>
<accession>D5BRF2</accession>
<organism evidence="6 7">
    <name type="scientific">Puniceispirillum marinum (strain IMCC1322)</name>
    <dbReference type="NCBI Taxonomy" id="488538"/>
    <lineage>
        <taxon>Bacteria</taxon>
        <taxon>Pseudomonadati</taxon>
        <taxon>Pseudomonadota</taxon>
        <taxon>Alphaproteobacteria</taxon>
        <taxon>Candidatus Puniceispirillales</taxon>
        <taxon>Candidatus Puniceispirillaceae</taxon>
        <taxon>Candidatus Puniceispirillum</taxon>
    </lineage>
</organism>
<dbReference type="SUPFAM" id="SSF46785">
    <property type="entry name" value="Winged helix' DNA-binding domain"/>
    <property type="match status" value="1"/>
</dbReference>
<dbReference type="KEGG" id="apb:SAR116_0606"/>
<dbReference type="SMART" id="SM00419">
    <property type="entry name" value="HTH_CRP"/>
    <property type="match status" value="1"/>
</dbReference>
<keyword evidence="3" id="KW-0804">Transcription</keyword>
<dbReference type="InterPro" id="IPR014710">
    <property type="entry name" value="RmlC-like_jellyroll"/>
</dbReference>
<dbReference type="GO" id="GO:0003677">
    <property type="term" value="F:DNA binding"/>
    <property type="evidence" value="ECO:0007669"/>
    <property type="project" value="UniProtKB-KW"/>
</dbReference>
<proteinExistence type="predicted"/>
<feature type="domain" description="Cyclic nucleotide-binding" evidence="4">
    <location>
        <begin position="22"/>
        <end position="111"/>
    </location>
</feature>
<dbReference type="EMBL" id="CP001751">
    <property type="protein sequence ID" value="ADE38849.1"/>
    <property type="molecule type" value="Genomic_DNA"/>
</dbReference>
<dbReference type="CDD" id="cd00038">
    <property type="entry name" value="CAP_ED"/>
    <property type="match status" value="1"/>
</dbReference>
<dbReference type="Gene3D" id="1.10.10.10">
    <property type="entry name" value="Winged helix-like DNA-binding domain superfamily/Winged helix DNA-binding domain"/>
    <property type="match status" value="1"/>
</dbReference>
<dbReference type="Gene3D" id="2.60.120.10">
    <property type="entry name" value="Jelly Rolls"/>
    <property type="match status" value="1"/>
</dbReference>
<dbReference type="RefSeq" id="WP_013045478.1">
    <property type="nucleotide sequence ID" value="NC_014010.1"/>
</dbReference>
<dbReference type="PANTHER" id="PTHR24567">
    <property type="entry name" value="CRP FAMILY TRANSCRIPTIONAL REGULATORY PROTEIN"/>
    <property type="match status" value="1"/>
</dbReference>
<dbReference type="GO" id="GO:0005829">
    <property type="term" value="C:cytosol"/>
    <property type="evidence" value="ECO:0007669"/>
    <property type="project" value="TreeGrafter"/>
</dbReference>
<evidence type="ECO:0000259" key="5">
    <source>
        <dbReference type="PROSITE" id="PS51063"/>
    </source>
</evidence>
<dbReference type="PROSITE" id="PS50042">
    <property type="entry name" value="CNMP_BINDING_3"/>
    <property type="match status" value="1"/>
</dbReference>
<dbReference type="InterPro" id="IPR000595">
    <property type="entry name" value="cNMP-bd_dom"/>
</dbReference>
<evidence type="ECO:0000256" key="1">
    <source>
        <dbReference type="ARBA" id="ARBA00023015"/>
    </source>
</evidence>
<dbReference type="InterPro" id="IPR036390">
    <property type="entry name" value="WH_DNA-bd_sf"/>
</dbReference>
<keyword evidence="2" id="KW-0238">DNA-binding</keyword>
<dbReference type="Pfam" id="PF00027">
    <property type="entry name" value="cNMP_binding"/>
    <property type="match status" value="1"/>
</dbReference>
<protein>
    <submittedName>
        <fullName evidence="6">Putative transcriptional regulator, Crp/Fnr family</fullName>
    </submittedName>
</protein>